<gene>
    <name evidence="4" type="ORF">C41B8_09581</name>
</gene>
<dbReference type="CDD" id="cd11524">
    <property type="entry name" value="SYLF"/>
    <property type="match status" value="1"/>
</dbReference>
<evidence type="ECO:0000313" key="4">
    <source>
        <dbReference type="EMBL" id="KEZ77441.1"/>
    </source>
</evidence>
<name>A0A084IL57_SALHC</name>
<sequence length="327" mass="33655">MTALAGMMLVIAGGLGTSSAAIAGSDQAQKLDDATSVLQQFVNIPENKIPSALLRQAYGIAVIPNVLKIGFIGAGEHGDGVLSVRTADGKWSDPTFISLAGGSIGFQAGVSSTDIILVFKTQRSIDRIANGQFSLGADASVAAGPIGRKVSASTNGDFDAEVYSYSRSRGLFGGVSLSGAHIAIKKDWNWLYYNKPGISAHTLLMRDSNDLPPSGKRFVYTLNQYMPASNDHFHYDSNTQGSNGNSGNGASNDSGYTGAGSNADNASNQQGYGQTRPYNGGSGSGVTVQQNGGSTGNGGTNADGTSDYSGNYGSGSYKNQQNGSTGQ</sequence>
<reference evidence="4 5" key="1">
    <citation type="submission" date="2013-03" db="EMBL/GenBank/DDBJ databases">
        <title>Salinisphaera hydrothermalis C41B8 Genome Sequencing.</title>
        <authorList>
            <person name="Li C."/>
            <person name="Lai Q."/>
            <person name="Shao Z."/>
        </authorList>
    </citation>
    <scope>NUCLEOTIDE SEQUENCE [LARGE SCALE GENOMIC DNA]</scope>
    <source>
        <strain evidence="4 5">C41B8</strain>
    </source>
</reference>
<dbReference type="eggNOG" id="COG2930">
    <property type="taxonomic scope" value="Bacteria"/>
</dbReference>
<feature type="signal peptide" evidence="2">
    <location>
        <begin position="1"/>
        <end position="23"/>
    </location>
</feature>
<protein>
    <recommendedName>
        <fullName evidence="3">Ysc84 actin-binding domain-containing protein</fullName>
    </recommendedName>
</protein>
<accession>A0A084IL57</accession>
<evidence type="ECO:0000256" key="2">
    <source>
        <dbReference type="SAM" id="SignalP"/>
    </source>
</evidence>
<feature type="compositionally biased region" description="Low complexity" evidence="1">
    <location>
        <begin position="237"/>
        <end position="255"/>
    </location>
</feature>
<feature type="domain" description="Ysc84 actin-binding" evidence="3">
    <location>
        <begin position="101"/>
        <end position="224"/>
    </location>
</feature>
<dbReference type="InterPro" id="IPR007461">
    <property type="entry name" value="Ysc84_actin-binding"/>
</dbReference>
<dbReference type="STRING" id="1304275.C41B8_09581"/>
<evidence type="ECO:0000256" key="1">
    <source>
        <dbReference type="SAM" id="MobiDB-lite"/>
    </source>
</evidence>
<dbReference type="PATRIC" id="fig|1304275.5.peg.1952"/>
<feature type="chain" id="PRO_5001776502" description="Ysc84 actin-binding domain-containing protein" evidence="2">
    <location>
        <begin position="24"/>
        <end position="327"/>
    </location>
</feature>
<dbReference type="PANTHER" id="PTHR15629:SF2">
    <property type="entry name" value="SH3 DOMAIN-CONTAINING YSC84-LIKE PROTEIN 1"/>
    <property type="match status" value="1"/>
</dbReference>
<dbReference type="GO" id="GO:0035091">
    <property type="term" value="F:phosphatidylinositol binding"/>
    <property type="evidence" value="ECO:0007669"/>
    <property type="project" value="TreeGrafter"/>
</dbReference>
<keyword evidence="2" id="KW-0732">Signal</keyword>
<feature type="compositionally biased region" description="Low complexity" evidence="1">
    <location>
        <begin position="302"/>
        <end position="317"/>
    </location>
</feature>
<feature type="compositionally biased region" description="Polar residues" evidence="1">
    <location>
        <begin position="318"/>
        <end position="327"/>
    </location>
</feature>
<dbReference type="PANTHER" id="PTHR15629">
    <property type="entry name" value="SH3YL1 PROTEIN"/>
    <property type="match status" value="1"/>
</dbReference>
<dbReference type="EMBL" id="APNK01000012">
    <property type="protein sequence ID" value="KEZ77441.1"/>
    <property type="molecule type" value="Genomic_DNA"/>
</dbReference>
<evidence type="ECO:0000313" key="5">
    <source>
        <dbReference type="Proteomes" id="UP000028302"/>
    </source>
</evidence>
<comment type="caution">
    <text evidence="4">The sequence shown here is derived from an EMBL/GenBank/DDBJ whole genome shotgun (WGS) entry which is preliminary data.</text>
</comment>
<organism evidence="4 5">
    <name type="scientific">Salinisphaera hydrothermalis (strain C41B8)</name>
    <dbReference type="NCBI Taxonomy" id="1304275"/>
    <lineage>
        <taxon>Bacteria</taxon>
        <taxon>Pseudomonadati</taxon>
        <taxon>Pseudomonadota</taxon>
        <taxon>Gammaproteobacteria</taxon>
        <taxon>Salinisphaerales</taxon>
        <taxon>Salinisphaeraceae</taxon>
        <taxon>Salinisphaera</taxon>
    </lineage>
</organism>
<evidence type="ECO:0000259" key="3">
    <source>
        <dbReference type="Pfam" id="PF04366"/>
    </source>
</evidence>
<proteinExistence type="predicted"/>
<feature type="compositionally biased region" description="Polar residues" evidence="1">
    <location>
        <begin position="259"/>
        <end position="277"/>
    </location>
</feature>
<dbReference type="Pfam" id="PF04366">
    <property type="entry name" value="Ysc84"/>
    <property type="match status" value="1"/>
</dbReference>
<keyword evidence="5" id="KW-1185">Reference proteome</keyword>
<feature type="region of interest" description="Disordered" evidence="1">
    <location>
        <begin position="231"/>
        <end position="327"/>
    </location>
</feature>
<dbReference type="Proteomes" id="UP000028302">
    <property type="component" value="Unassembled WGS sequence"/>
</dbReference>
<dbReference type="AlphaFoldDB" id="A0A084IL57"/>
<dbReference type="InterPro" id="IPR051702">
    <property type="entry name" value="SH3_domain_YSC84-like"/>
</dbReference>